<name>A0AA36MS90_9DINO</name>
<dbReference type="SUPFAM" id="SSF54236">
    <property type="entry name" value="Ubiquitin-like"/>
    <property type="match status" value="1"/>
</dbReference>
<keyword evidence="2" id="KW-1185">Reference proteome</keyword>
<organism evidence="1 2">
    <name type="scientific">Effrenium voratum</name>
    <dbReference type="NCBI Taxonomy" id="2562239"/>
    <lineage>
        <taxon>Eukaryota</taxon>
        <taxon>Sar</taxon>
        <taxon>Alveolata</taxon>
        <taxon>Dinophyceae</taxon>
        <taxon>Suessiales</taxon>
        <taxon>Symbiodiniaceae</taxon>
        <taxon>Effrenium</taxon>
    </lineage>
</organism>
<dbReference type="Proteomes" id="UP001178507">
    <property type="component" value="Unassembled WGS sequence"/>
</dbReference>
<sequence length="171" mass="18789">MALRVSVKFGKESKDLDFQQEIKLGELREEIEQQMSVPKAKQSLICHGQRWHGLAFADSLPVLEAAGRKGTRDVDGMKVVSVMLMAPAGIDGTEEVSRCEAQVKEAQDIVQKLPAASADETQKAALLAHDLLVKASQGLDCLELVGAQRARRRELLSQIEALEKDVDAKKR</sequence>
<accession>A0AA36MS90</accession>
<evidence type="ECO:0000313" key="1">
    <source>
        <dbReference type="EMBL" id="CAJ1377267.1"/>
    </source>
</evidence>
<dbReference type="InterPro" id="IPR029071">
    <property type="entry name" value="Ubiquitin-like_domsf"/>
</dbReference>
<comment type="caution">
    <text evidence="1">The sequence shown here is derived from an EMBL/GenBank/DDBJ whole genome shotgun (WGS) entry which is preliminary data.</text>
</comment>
<dbReference type="CDD" id="cd17039">
    <property type="entry name" value="Ubl_ubiquitin_like"/>
    <property type="match status" value="1"/>
</dbReference>
<evidence type="ECO:0008006" key="3">
    <source>
        <dbReference type="Google" id="ProtNLM"/>
    </source>
</evidence>
<protein>
    <recommendedName>
        <fullName evidence="3">BAG domain-containing protein</fullName>
    </recommendedName>
</protein>
<gene>
    <name evidence="1" type="ORF">EVOR1521_LOCUS6108</name>
</gene>
<dbReference type="EMBL" id="CAUJNA010000451">
    <property type="protein sequence ID" value="CAJ1377267.1"/>
    <property type="molecule type" value="Genomic_DNA"/>
</dbReference>
<evidence type="ECO:0000313" key="2">
    <source>
        <dbReference type="Proteomes" id="UP001178507"/>
    </source>
</evidence>
<dbReference type="AlphaFoldDB" id="A0AA36MS90"/>
<dbReference type="Gene3D" id="3.10.20.90">
    <property type="entry name" value="Phosphatidylinositol 3-kinase Catalytic Subunit, Chain A, domain 1"/>
    <property type="match status" value="1"/>
</dbReference>
<reference evidence="1" key="1">
    <citation type="submission" date="2023-08" db="EMBL/GenBank/DDBJ databases">
        <authorList>
            <person name="Chen Y."/>
            <person name="Shah S."/>
            <person name="Dougan E. K."/>
            <person name="Thang M."/>
            <person name="Chan C."/>
        </authorList>
    </citation>
    <scope>NUCLEOTIDE SEQUENCE</scope>
</reference>
<proteinExistence type="predicted"/>